<dbReference type="RefSeq" id="XP_060407436.1">
    <property type="nucleotide sequence ID" value="XM_060553339.1"/>
</dbReference>
<reference evidence="2" key="1">
    <citation type="submission" date="2021-06" db="EMBL/GenBank/DDBJ databases">
        <title>Comparative genomics, transcriptomics and evolutionary studies reveal genomic signatures of adaptation to plant cell wall in hemibiotrophic fungi.</title>
        <authorList>
            <consortium name="DOE Joint Genome Institute"/>
            <person name="Baroncelli R."/>
            <person name="Diaz J.F."/>
            <person name="Benocci T."/>
            <person name="Peng M."/>
            <person name="Battaglia E."/>
            <person name="Haridas S."/>
            <person name="Andreopoulos W."/>
            <person name="Labutti K."/>
            <person name="Pangilinan J."/>
            <person name="Floch G.L."/>
            <person name="Makela M.R."/>
            <person name="Henrissat B."/>
            <person name="Grigoriev I.V."/>
            <person name="Crouch J.A."/>
            <person name="De Vries R.P."/>
            <person name="Sukno S.A."/>
            <person name="Thon M.R."/>
        </authorList>
    </citation>
    <scope>NUCLEOTIDE SEQUENCE</scope>
    <source>
        <strain evidence="2">CBS 125086</strain>
    </source>
</reference>
<evidence type="ECO:0000313" key="2">
    <source>
        <dbReference type="EMBL" id="KAK1566243.1"/>
    </source>
</evidence>
<proteinExistence type="predicted"/>
<feature type="domain" description="DUF6546" evidence="1">
    <location>
        <begin position="1"/>
        <end position="94"/>
    </location>
</feature>
<protein>
    <recommendedName>
        <fullName evidence="1">DUF6546 domain-containing protein</fullName>
    </recommendedName>
</protein>
<accession>A0AAD8PK53</accession>
<sequence length="99" mass="11285">AAKTALSMPQLRTMVLWNGRQGEAFKFFYHAATSGYACIGWRGTWEFELGSEIQQDWHGVQYDLQVIREHRISTYIESHAHAIDLMDSPSGVVDPVSER</sequence>
<feature type="non-terminal residue" evidence="2">
    <location>
        <position position="1"/>
    </location>
</feature>
<gene>
    <name evidence="2" type="ORF">LY79DRAFT_496283</name>
</gene>
<name>A0AAD8PK53_9PEZI</name>
<evidence type="ECO:0000313" key="3">
    <source>
        <dbReference type="Proteomes" id="UP001230504"/>
    </source>
</evidence>
<dbReference type="Proteomes" id="UP001230504">
    <property type="component" value="Unassembled WGS sequence"/>
</dbReference>
<keyword evidence="3" id="KW-1185">Reference proteome</keyword>
<evidence type="ECO:0000259" key="1">
    <source>
        <dbReference type="Pfam" id="PF20183"/>
    </source>
</evidence>
<dbReference type="GeneID" id="85437579"/>
<dbReference type="EMBL" id="JAHLJV010000152">
    <property type="protein sequence ID" value="KAK1566243.1"/>
    <property type="molecule type" value="Genomic_DNA"/>
</dbReference>
<feature type="non-terminal residue" evidence="2">
    <location>
        <position position="99"/>
    </location>
</feature>
<comment type="caution">
    <text evidence="2">The sequence shown here is derived from an EMBL/GenBank/DDBJ whole genome shotgun (WGS) entry which is preliminary data.</text>
</comment>
<dbReference type="Pfam" id="PF20183">
    <property type="entry name" value="DUF6546"/>
    <property type="match status" value="1"/>
</dbReference>
<organism evidence="2 3">
    <name type="scientific">Colletotrichum navitas</name>
    <dbReference type="NCBI Taxonomy" id="681940"/>
    <lineage>
        <taxon>Eukaryota</taxon>
        <taxon>Fungi</taxon>
        <taxon>Dikarya</taxon>
        <taxon>Ascomycota</taxon>
        <taxon>Pezizomycotina</taxon>
        <taxon>Sordariomycetes</taxon>
        <taxon>Hypocreomycetidae</taxon>
        <taxon>Glomerellales</taxon>
        <taxon>Glomerellaceae</taxon>
        <taxon>Colletotrichum</taxon>
        <taxon>Colletotrichum graminicola species complex</taxon>
    </lineage>
</organism>
<dbReference type="AlphaFoldDB" id="A0AAD8PK53"/>
<dbReference type="InterPro" id="IPR046676">
    <property type="entry name" value="DUF6546"/>
</dbReference>